<reference evidence="1 2" key="1">
    <citation type="journal article" date="2018" name="BMC Genomics">
        <title>Comparative genome analyses reveal sequence features reflecting distinct modes of host-adaptation between dicot and monocot powdery mildew.</title>
        <authorList>
            <person name="Wu Y."/>
            <person name="Ma X."/>
            <person name="Pan Z."/>
            <person name="Kale S.D."/>
            <person name="Song Y."/>
            <person name="King H."/>
            <person name="Zhang Q."/>
            <person name="Presley C."/>
            <person name="Deng X."/>
            <person name="Wei C.I."/>
            <person name="Xiao S."/>
        </authorList>
    </citation>
    <scope>NUCLEOTIDE SEQUENCE [LARGE SCALE GENOMIC DNA]</scope>
    <source>
        <strain evidence="1">UMSG1</strain>
    </source>
</reference>
<organism evidence="1 2">
    <name type="scientific">Golovinomyces cichoracearum</name>
    <dbReference type="NCBI Taxonomy" id="62708"/>
    <lineage>
        <taxon>Eukaryota</taxon>
        <taxon>Fungi</taxon>
        <taxon>Dikarya</taxon>
        <taxon>Ascomycota</taxon>
        <taxon>Pezizomycotina</taxon>
        <taxon>Leotiomycetes</taxon>
        <taxon>Erysiphales</taxon>
        <taxon>Erysiphaceae</taxon>
        <taxon>Golovinomyces</taxon>
    </lineage>
</organism>
<proteinExistence type="predicted"/>
<gene>
    <name evidence="1" type="ORF">GcM1_228002</name>
</gene>
<evidence type="ECO:0000313" key="1">
    <source>
        <dbReference type="EMBL" id="RKF76223.1"/>
    </source>
</evidence>
<sequence>MTRVDEAQSIYGEFVEFSDSFTSNPRSEGFAPHMRNALEASKEDISTVIEQHLESYIRGLTRPPRPYTTG</sequence>
<dbReference type="AlphaFoldDB" id="A0A420INX3"/>
<protein>
    <submittedName>
        <fullName evidence="1">Uncharacterized protein</fullName>
    </submittedName>
</protein>
<evidence type="ECO:0000313" key="2">
    <source>
        <dbReference type="Proteomes" id="UP000285326"/>
    </source>
</evidence>
<dbReference type="Proteomes" id="UP000285326">
    <property type="component" value="Unassembled WGS sequence"/>
</dbReference>
<name>A0A420INX3_9PEZI</name>
<dbReference type="EMBL" id="MCBS01022895">
    <property type="protein sequence ID" value="RKF76223.1"/>
    <property type="molecule type" value="Genomic_DNA"/>
</dbReference>
<comment type="caution">
    <text evidence="1">The sequence shown here is derived from an EMBL/GenBank/DDBJ whole genome shotgun (WGS) entry which is preliminary data.</text>
</comment>
<accession>A0A420INX3</accession>